<reference evidence="6 7" key="1">
    <citation type="submission" date="2014-02" db="EMBL/GenBank/DDBJ databases">
        <title>Transposable element dynamics among asymbiotic and ectomycorrhizal Amanita fungi.</title>
        <authorList>
            <consortium name="DOE Joint Genome Institute"/>
            <person name="Hess J."/>
            <person name="Skrede I."/>
            <person name="Wolfe B."/>
            <person name="LaButti K."/>
            <person name="Ohm R.A."/>
            <person name="Grigoriev I.V."/>
            <person name="Pringle A."/>
        </authorList>
    </citation>
    <scope>NUCLEOTIDE SEQUENCE [LARGE SCALE GENOMIC DNA]</scope>
    <source>
        <strain evidence="6 7">SKay4041</strain>
    </source>
</reference>
<sequence length="366" mass="43349">MSNKKRHYSIFRPPSLAMTELVKTTLDHDSTDMLIDKWLEHRNNGLDAYHEWFRDVREKRHAHAVSHKHQIIAWNKGEFVPENVFCRTVDTGRLIPLDRTWTTHVYHHYSMSERKLSMMPVVFTMLPELMILRGMHDTGCDEIYVIVTDLKRQEMDDVTEYFKLACRYGFGRACKPSLERYLLYEHMRLSHTLVRQRRTPCFPQIDLTLRAILYEKKPPFVILFSHQTTSYSQIFFTDPSYVPDEEIFYDYPTGCPNPCCTDDCELIRFPRCGTESATILEVRTKRKRRRAQPRQMCNWINCDVVFTDDSALSTTTSDVNEILTNGNHKRTYGQLCSKCRLVKYCSPEHQREDWEEHRRVCVKPAM</sequence>
<dbReference type="InterPro" id="IPR002893">
    <property type="entry name" value="Znf_MYND"/>
</dbReference>
<proteinExistence type="predicted"/>
<organism evidence="6 7">
    <name type="scientific">Amanita thiersii Skay4041</name>
    <dbReference type="NCBI Taxonomy" id="703135"/>
    <lineage>
        <taxon>Eukaryota</taxon>
        <taxon>Fungi</taxon>
        <taxon>Dikarya</taxon>
        <taxon>Basidiomycota</taxon>
        <taxon>Agaricomycotina</taxon>
        <taxon>Agaricomycetes</taxon>
        <taxon>Agaricomycetidae</taxon>
        <taxon>Agaricales</taxon>
        <taxon>Pluteineae</taxon>
        <taxon>Amanitaceae</taxon>
        <taxon>Amanita</taxon>
    </lineage>
</organism>
<evidence type="ECO:0000256" key="2">
    <source>
        <dbReference type="ARBA" id="ARBA00022771"/>
    </source>
</evidence>
<keyword evidence="7" id="KW-1185">Reference proteome</keyword>
<name>A0A2A9NNX9_9AGAR</name>
<evidence type="ECO:0000313" key="7">
    <source>
        <dbReference type="Proteomes" id="UP000242287"/>
    </source>
</evidence>
<keyword evidence="1" id="KW-0479">Metal-binding</keyword>
<dbReference type="SUPFAM" id="SSF144232">
    <property type="entry name" value="HIT/MYND zinc finger-like"/>
    <property type="match status" value="1"/>
</dbReference>
<dbReference type="Proteomes" id="UP000242287">
    <property type="component" value="Unassembled WGS sequence"/>
</dbReference>
<evidence type="ECO:0000256" key="3">
    <source>
        <dbReference type="ARBA" id="ARBA00022833"/>
    </source>
</evidence>
<dbReference type="Gene3D" id="6.10.140.2220">
    <property type="match status" value="1"/>
</dbReference>
<evidence type="ECO:0000256" key="4">
    <source>
        <dbReference type="PROSITE-ProRule" id="PRU00134"/>
    </source>
</evidence>
<dbReference type="EMBL" id="KZ302015">
    <property type="protein sequence ID" value="PFH49977.1"/>
    <property type="molecule type" value="Genomic_DNA"/>
</dbReference>
<dbReference type="OrthoDB" id="432970at2759"/>
<keyword evidence="3" id="KW-0862">Zinc</keyword>
<keyword evidence="2 4" id="KW-0863">Zinc-finger</keyword>
<dbReference type="PROSITE" id="PS50865">
    <property type="entry name" value="ZF_MYND_2"/>
    <property type="match status" value="1"/>
</dbReference>
<gene>
    <name evidence="6" type="ORF">AMATHDRAFT_62163</name>
</gene>
<dbReference type="AlphaFoldDB" id="A0A2A9NNX9"/>
<evidence type="ECO:0000313" key="6">
    <source>
        <dbReference type="EMBL" id="PFH49977.1"/>
    </source>
</evidence>
<accession>A0A2A9NNX9</accession>
<dbReference type="STRING" id="703135.A0A2A9NNX9"/>
<dbReference type="Pfam" id="PF01753">
    <property type="entry name" value="zf-MYND"/>
    <property type="match status" value="1"/>
</dbReference>
<feature type="domain" description="MYND-type" evidence="5">
    <location>
        <begin position="336"/>
        <end position="361"/>
    </location>
</feature>
<protein>
    <recommendedName>
        <fullName evidence="5">MYND-type domain-containing protein</fullName>
    </recommendedName>
</protein>
<dbReference type="GO" id="GO:0008270">
    <property type="term" value="F:zinc ion binding"/>
    <property type="evidence" value="ECO:0007669"/>
    <property type="project" value="UniProtKB-KW"/>
</dbReference>
<evidence type="ECO:0000259" key="5">
    <source>
        <dbReference type="PROSITE" id="PS50865"/>
    </source>
</evidence>
<evidence type="ECO:0000256" key="1">
    <source>
        <dbReference type="ARBA" id="ARBA00022723"/>
    </source>
</evidence>